<sequence>MGSLNAYYARDHAAEPVTLSTSADVAAFVERLRARSLETGPLLAQVYLTDDVHAQELSAGVDGDRGVLRYAGREWFEGVYSLGDEAGSDEALVYYYMDNDTEFPPNSQVSVDVVRRAVEEYLRTNGERPTGVRWQADR</sequence>
<reference evidence="1 2" key="1">
    <citation type="submission" date="2018-03" db="EMBL/GenBank/DDBJ databases">
        <title>Genomic Encyclopedia of Archaeal and Bacterial Type Strains, Phase II (KMG-II): from individual species to whole genera.</title>
        <authorList>
            <person name="Goeker M."/>
        </authorList>
    </citation>
    <scope>NUCLEOTIDE SEQUENCE [LARGE SCALE GENOMIC DNA]</scope>
    <source>
        <strain evidence="1 2">DSM 44720</strain>
    </source>
</reference>
<dbReference type="Pfam" id="PF14430">
    <property type="entry name" value="Imm1"/>
    <property type="match status" value="1"/>
</dbReference>
<accession>A0A2T0TE34</accession>
<dbReference type="RefSeq" id="WP_170155827.1">
    <property type="nucleotide sequence ID" value="NZ_PVTF01000003.1"/>
</dbReference>
<keyword evidence="2" id="KW-1185">Reference proteome</keyword>
<dbReference type="Proteomes" id="UP000239494">
    <property type="component" value="Unassembled WGS sequence"/>
</dbReference>
<protein>
    <submittedName>
        <fullName evidence="1">Immunity protein Imm1 of predicted polymorphic toxin system</fullName>
    </submittedName>
</protein>
<comment type="caution">
    <text evidence="1">The sequence shown here is derived from an EMBL/GenBank/DDBJ whole genome shotgun (WGS) entry which is preliminary data.</text>
</comment>
<name>A0A2T0TE34_9PSEU</name>
<gene>
    <name evidence="1" type="ORF">CLV43_103678</name>
</gene>
<dbReference type="EMBL" id="PVTF01000003">
    <property type="protein sequence ID" value="PRY43929.1"/>
    <property type="molecule type" value="Genomic_DNA"/>
</dbReference>
<evidence type="ECO:0000313" key="2">
    <source>
        <dbReference type="Proteomes" id="UP000239494"/>
    </source>
</evidence>
<evidence type="ECO:0000313" key="1">
    <source>
        <dbReference type="EMBL" id="PRY43929.1"/>
    </source>
</evidence>
<dbReference type="InterPro" id="IPR025680">
    <property type="entry name" value="DddI"/>
</dbReference>
<proteinExistence type="predicted"/>
<organism evidence="1 2">
    <name type="scientific">Umezawaea tangerina</name>
    <dbReference type="NCBI Taxonomy" id="84725"/>
    <lineage>
        <taxon>Bacteria</taxon>
        <taxon>Bacillati</taxon>
        <taxon>Actinomycetota</taxon>
        <taxon>Actinomycetes</taxon>
        <taxon>Pseudonocardiales</taxon>
        <taxon>Pseudonocardiaceae</taxon>
        <taxon>Umezawaea</taxon>
    </lineage>
</organism>
<dbReference type="AlphaFoldDB" id="A0A2T0TE34"/>